<comment type="similarity">
    <text evidence="1">Belongs to the metallo-dependent hydrolases superfamily.</text>
</comment>
<evidence type="ECO:0000259" key="2">
    <source>
        <dbReference type="Pfam" id="PF04909"/>
    </source>
</evidence>
<evidence type="ECO:0000313" key="3">
    <source>
        <dbReference type="EMBL" id="OSJ15349.1"/>
    </source>
</evidence>
<dbReference type="InterPro" id="IPR006680">
    <property type="entry name" value="Amidohydro-rel"/>
</dbReference>
<sequence length="374" mass="41782">MTTSIGRTDEMKRSANSPHIVLPRSTTGLAKWHAAAPGVEALDRSMPIVDPHHHLFGTAADPVHYNLEDLHQDLGSGHQILATVYVEAYESGWRKTGPMSMRPVGEVDMIVDVSRSPLRMPYGQCQVGAGIVAHVDLTLGEGVTDVLDAQVAASKGRLRGVRHSAADDNGTLGSLIRTRPRAQLLLDTSFRRGFALLEPRNLVFDAWIYHTQLRELIDLADAFPNTLIVLDHIGGPLGACEWSIKRDEVRADWQTKVRELSSRPNISVKIGGMGMIMFGFRFEHGQTPPTAYELAREWQPYIETCLEAFGTDRCMFESNFPEDKQSCSYVELWNAFKLASRKLSADERRDLFYRTACQSYRLPDLVKLCDSIAL</sequence>
<proteinExistence type="inferred from homology"/>
<accession>A0A1X3HC24</accession>
<comment type="caution">
    <text evidence="3">The sequence shown here is derived from an EMBL/GenBank/DDBJ whole genome shotgun (WGS) entry which is preliminary data.</text>
</comment>
<dbReference type="SUPFAM" id="SSF51556">
    <property type="entry name" value="Metallo-dependent hydrolases"/>
    <property type="match status" value="1"/>
</dbReference>
<dbReference type="Proteomes" id="UP000193553">
    <property type="component" value="Unassembled WGS sequence"/>
</dbReference>
<evidence type="ECO:0000313" key="4">
    <source>
        <dbReference type="Proteomes" id="UP000193553"/>
    </source>
</evidence>
<dbReference type="GO" id="GO:0016787">
    <property type="term" value="F:hydrolase activity"/>
    <property type="evidence" value="ECO:0007669"/>
    <property type="project" value="InterPro"/>
</dbReference>
<evidence type="ECO:0000256" key="1">
    <source>
        <dbReference type="ARBA" id="ARBA00038310"/>
    </source>
</evidence>
<reference evidence="3 4" key="1">
    <citation type="submission" date="2017-03" db="EMBL/GenBank/DDBJ databases">
        <title>Whole genome sequences of fourteen strains of Bradyrhizobium canariense and one strain of Bradyrhizobium japonicum isolated from Lupinus (Papilionoideae: Genisteae) species in Algeria.</title>
        <authorList>
            <person name="Crovadore J."/>
            <person name="Chekireb D."/>
            <person name="Brachmann A."/>
            <person name="Chablais R."/>
            <person name="Cochard B."/>
            <person name="Lefort F."/>
        </authorList>
    </citation>
    <scope>NUCLEOTIDE SEQUENCE [LARGE SCALE GENOMIC DNA]</scope>
    <source>
        <strain evidence="3 4">UBMA195</strain>
    </source>
</reference>
<gene>
    <name evidence="3" type="ORF">BSZ18_07830</name>
</gene>
<feature type="domain" description="Amidohydrolase-related" evidence="2">
    <location>
        <begin position="126"/>
        <end position="362"/>
    </location>
</feature>
<dbReference type="Gene3D" id="3.20.20.140">
    <property type="entry name" value="Metal-dependent hydrolases"/>
    <property type="match status" value="1"/>
</dbReference>
<name>A0A1X3HC24_9BRAD</name>
<organism evidence="3 4">
    <name type="scientific">Bradyrhizobium canariense</name>
    <dbReference type="NCBI Taxonomy" id="255045"/>
    <lineage>
        <taxon>Bacteria</taxon>
        <taxon>Pseudomonadati</taxon>
        <taxon>Pseudomonadota</taxon>
        <taxon>Alphaproteobacteria</taxon>
        <taxon>Hyphomicrobiales</taxon>
        <taxon>Nitrobacteraceae</taxon>
        <taxon>Bradyrhizobium</taxon>
    </lineage>
</organism>
<dbReference type="EMBL" id="NAFI01000155">
    <property type="protein sequence ID" value="OSJ15349.1"/>
    <property type="molecule type" value="Genomic_DNA"/>
</dbReference>
<dbReference type="AlphaFoldDB" id="A0A1X3HC24"/>
<dbReference type="PANTHER" id="PTHR43569">
    <property type="entry name" value="AMIDOHYDROLASE"/>
    <property type="match status" value="1"/>
</dbReference>
<dbReference type="InterPro" id="IPR052350">
    <property type="entry name" value="Metallo-dep_Lactonases"/>
</dbReference>
<dbReference type="InterPro" id="IPR032466">
    <property type="entry name" value="Metal_Hydrolase"/>
</dbReference>
<dbReference type="PANTHER" id="PTHR43569:SF1">
    <property type="entry name" value="BLL3371 PROTEIN"/>
    <property type="match status" value="1"/>
</dbReference>
<dbReference type="Pfam" id="PF04909">
    <property type="entry name" value="Amidohydro_2"/>
    <property type="match status" value="1"/>
</dbReference>
<protein>
    <recommendedName>
        <fullName evidence="2">Amidohydrolase-related domain-containing protein</fullName>
    </recommendedName>
</protein>